<dbReference type="AlphaFoldDB" id="F8KQG7"/>
<gene>
    <name evidence="1" type="ordered locus">HBZC1_17720</name>
</gene>
<reference evidence="1 2" key="1">
    <citation type="journal article" date="2011" name="J. Bacteriol.">
        <title>Genome sequence of Helicobacter bizzozeronii strain CIII-1, an isolate from human gastric mucosa.</title>
        <authorList>
            <person name="Schott T."/>
            <person name="Rossi M."/>
            <person name="Hanninen M.L."/>
        </authorList>
    </citation>
    <scope>NUCLEOTIDE SEQUENCE [LARGE SCALE GENOMIC DNA]</scope>
    <source>
        <strain evidence="1 2">CIII-1</strain>
    </source>
</reference>
<dbReference type="Proteomes" id="UP000008387">
    <property type="component" value="Chromosome"/>
</dbReference>
<keyword evidence="2" id="KW-1185">Reference proteome</keyword>
<dbReference type="STRING" id="1002804.HBZC1_17720"/>
<dbReference type="RefSeq" id="WP_013891134.1">
    <property type="nucleotide sequence ID" value="NC_015674.1"/>
</dbReference>
<evidence type="ECO:0000313" key="2">
    <source>
        <dbReference type="Proteomes" id="UP000008387"/>
    </source>
</evidence>
<dbReference type="EMBL" id="FR871757">
    <property type="protein sequence ID" value="CCB80758.1"/>
    <property type="molecule type" value="Genomic_DNA"/>
</dbReference>
<sequence>MYLVLADTQVGLSHLKAGQIVDLSPLSAEQIARLRFDKVVKPMPTQDNAYPCVDYRDELYLCGGKRLIKPRVPK</sequence>
<dbReference type="GeneID" id="64361198"/>
<protein>
    <submittedName>
        <fullName evidence="1">Uncharacterized protein</fullName>
    </submittedName>
</protein>
<evidence type="ECO:0000313" key="1">
    <source>
        <dbReference type="EMBL" id="CCB80758.1"/>
    </source>
</evidence>
<accession>F8KQG7</accession>
<dbReference type="KEGG" id="hbi:HBZC1_17720"/>
<organism evidence="1 2">
    <name type="scientific">Helicobacter bizzozeronii (strain CIII-1)</name>
    <dbReference type="NCBI Taxonomy" id="1002804"/>
    <lineage>
        <taxon>Bacteria</taxon>
        <taxon>Pseudomonadati</taxon>
        <taxon>Campylobacterota</taxon>
        <taxon>Epsilonproteobacteria</taxon>
        <taxon>Campylobacterales</taxon>
        <taxon>Helicobacteraceae</taxon>
        <taxon>Helicobacter</taxon>
    </lineage>
</organism>
<dbReference type="HOGENOM" id="CLU_2682719_0_0_7"/>
<name>F8KQG7_HELBC</name>
<proteinExistence type="predicted"/>